<evidence type="ECO:0000313" key="9">
    <source>
        <dbReference type="Proteomes" id="UP000273326"/>
    </source>
</evidence>
<feature type="transmembrane region" description="Helical" evidence="5">
    <location>
        <begin position="74"/>
        <end position="90"/>
    </location>
</feature>
<evidence type="ECO:0000259" key="7">
    <source>
        <dbReference type="Pfam" id="PF24961"/>
    </source>
</evidence>
<proteinExistence type="predicted"/>
<dbReference type="InterPro" id="IPR002810">
    <property type="entry name" value="NfeD-like_C"/>
</dbReference>
<evidence type="ECO:0000256" key="4">
    <source>
        <dbReference type="ARBA" id="ARBA00023136"/>
    </source>
</evidence>
<evidence type="ECO:0000256" key="5">
    <source>
        <dbReference type="SAM" id="Phobius"/>
    </source>
</evidence>
<dbReference type="Pfam" id="PF01957">
    <property type="entry name" value="NfeD"/>
    <property type="match status" value="1"/>
</dbReference>
<feature type="transmembrane region" description="Helical" evidence="5">
    <location>
        <begin position="7"/>
        <end position="25"/>
    </location>
</feature>
<keyword evidence="9" id="KW-1185">Reference proteome</keyword>
<keyword evidence="3 5" id="KW-1133">Transmembrane helix</keyword>
<sequence>MYFMLEVIILLFLVIGFICLVVMLFTNKFYVFGGLSIISFFIYFMMVGDGSWVTFLLFLSGIFLLILEIFIPDFGLIGIAGFVLLALGYLSNQNDLWGSLFDLGLAIVIAVITAYILLKKGYTFLPGKSSLVLGTSLQKNRGYSTGRDYTIYLGKTGTAVTTLRPSGKAEIDGKVLDVLSDGNVIREGASVQVIHVEGIKIIVKELA</sequence>
<evidence type="ECO:0000256" key="3">
    <source>
        <dbReference type="ARBA" id="ARBA00022989"/>
    </source>
</evidence>
<evidence type="ECO:0000313" key="8">
    <source>
        <dbReference type="EMBL" id="AZP05239.1"/>
    </source>
</evidence>
<dbReference type="KEGG" id="jeh:EJN90_11635"/>
<reference evidence="9" key="1">
    <citation type="submission" date="2018-12" db="EMBL/GenBank/DDBJ databases">
        <title>Complete genome sequencing of Jeotgalibaca sp. H21T32.</title>
        <authorList>
            <person name="Bae J.-W."/>
            <person name="Lee S.-Y."/>
        </authorList>
    </citation>
    <scope>NUCLEOTIDE SEQUENCE [LARGE SCALE GENOMIC DNA]</scope>
    <source>
        <strain evidence="9">H21T32</strain>
    </source>
</reference>
<dbReference type="InterPro" id="IPR052165">
    <property type="entry name" value="Membrane_assoc_protease"/>
</dbReference>
<dbReference type="Gene3D" id="2.40.50.140">
    <property type="entry name" value="Nucleic acid-binding proteins"/>
    <property type="match status" value="1"/>
</dbReference>
<keyword evidence="8" id="KW-0378">Hydrolase</keyword>
<feature type="domain" description="NfeD-like C-terminal" evidence="6">
    <location>
        <begin position="152"/>
        <end position="204"/>
    </location>
</feature>
<evidence type="ECO:0000256" key="1">
    <source>
        <dbReference type="ARBA" id="ARBA00004141"/>
    </source>
</evidence>
<dbReference type="GO" id="GO:0016787">
    <property type="term" value="F:hydrolase activity"/>
    <property type="evidence" value="ECO:0007669"/>
    <property type="project" value="UniProtKB-KW"/>
</dbReference>
<dbReference type="PANTHER" id="PTHR33507:SF3">
    <property type="entry name" value="INNER MEMBRANE PROTEIN YBBJ"/>
    <property type="match status" value="1"/>
</dbReference>
<dbReference type="InterPro" id="IPR012340">
    <property type="entry name" value="NA-bd_OB-fold"/>
</dbReference>
<dbReference type="GO" id="GO:0005886">
    <property type="term" value="C:plasma membrane"/>
    <property type="evidence" value="ECO:0007669"/>
    <property type="project" value="TreeGrafter"/>
</dbReference>
<dbReference type="OrthoDB" id="9806253at2"/>
<protein>
    <submittedName>
        <fullName evidence="8">Hydrolase</fullName>
    </submittedName>
</protein>
<feature type="transmembrane region" description="Helical" evidence="5">
    <location>
        <begin position="37"/>
        <end position="67"/>
    </location>
</feature>
<keyword evidence="2 5" id="KW-0812">Transmembrane</keyword>
<evidence type="ECO:0000256" key="2">
    <source>
        <dbReference type="ARBA" id="ARBA00022692"/>
    </source>
</evidence>
<gene>
    <name evidence="8" type="ORF">EJN90_11635</name>
</gene>
<dbReference type="EMBL" id="CP034465">
    <property type="protein sequence ID" value="AZP05239.1"/>
    <property type="molecule type" value="Genomic_DNA"/>
</dbReference>
<dbReference type="AlphaFoldDB" id="A0A3Q9BNG7"/>
<dbReference type="Proteomes" id="UP000273326">
    <property type="component" value="Chromosome"/>
</dbReference>
<dbReference type="InterPro" id="IPR056739">
    <property type="entry name" value="NfeD_membrane"/>
</dbReference>
<organism evidence="8 9">
    <name type="scientific">Jeotgalibaca ciconiae</name>
    <dbReference type="NCBI Taxonomy" id="2496265"/>
    <lineage>
        <taxon>Bacteria</taxon>
        <taxon>Bacillati</taxon>
        <taxon>Bacillota</taxon>
        <taxon>Bacilli</taxon>
        <taxon>Lactobacillales</taxon>
        <taxon>Carnobacteriaceae</taxon>
        <taxon>Jeotgalibaca</taxon>
    </lineage>
</organism>
<accession>A0A3Q9BNG7</accession>
<keyword evidence="4 5" id="KW-0472">Membrane</keyword>
<dbReference type="SUPFAM" id="SSF141322">
    <property type="entry name" value="NfeD domain-like"/>
    <property type="match status" value="1"/>
</dbReference>
<comment type="subcellular location">
    <subcellularLocation>
        <location evidence="1">Membrane</location>
        <topology evidence="1">Multi-pass membrane protein</topology>
    </subcellularLocation>
</comment>
<feature type="transmembrane region" description="Helical" evidence="5">
    <location>
        <begin position="96"/>
        <end position="118"/>
    </location>
</feature>
<feature type="domain" description="NfeD integral membrane" evidence="7">
    <location>
        <begin position="8"/>
        <end position="119"/>
    </location>
</feature>
<evidence type="ECO:0000259" key="6">
    <source>
        <dbReference type="Pfam" id="PF01957"/>
    </source>
</evidence>
<name>A0A3Q9BNG7_9LACT</name>
<dbReference type="Pfam" id="PF24961">
    <property type="entry name" value="NfeD_membrane"/>
    <property type="match status" value="1"/>
</dbReference>
<dbReference type="PANTHER" id="PTHR33507">
    <property type="entry name" value="INNER MEMBRANE PROTEIN YBBJ"/>
    <property type="match status" value="1"/>
</dbReference>